<keyword evidence="1" id="KW-0614">Plasmid</keyword>
<dbReference type="Proteomes" id="UP000245629">
    <property type="component" value="Plasmid unnamed1"/>
</dbReference>
<keyword evidence="2" id="KW-1185">Reference proteome</keyword>
<dbReference type="InterPro" id="IPR029063">
    <property type="entry name" value="SAM-dependent_MTases_sf"/>
</dbReference>
<gene>
    <name evidence="1" type="primary">metW</name>
    <name evidence="1" type="ORF">DEW08_22925</name>
</gene>
<dbReference type="KEGG" id="azz:DEW08_22925"/>
<name>A0A2S2CXA0_9PROT</name>
<accession>A0A2S2CXA0</accession>
<dbReference type="RefSeq" id="WP_109331653.1">
    <property type="nucleotide sequence ID" value="NZ_CP029356.1"/>
</dbReference>
<dbReference type="NCBIfam" id="TIGR02081">
    <property type="entry name" value="metW"/>
    <property type="match status" value="1"/>
</dbReference>
<organism evidence="1 2">
    <name type="scientific">Azospirillum thermophilum</name>
    <dbReference type="NCBI Taxonomy" id="2202148"/>
    <lineage>
        <taxon>Bacteria</taxon>
        <taxon>Pseudomonadati</taxon>
        <taxon>Pseudomonadota</taxon>
        <taxon>Alphaproteobacteria</taxon>
        <taxon>Rhodospirillales</taxon>
        <taxon>Azospirillaceae</taxon>
        <taxon>Azospirillum</taxon>
    </lineage>
</organism>
<protein>
    <submittedName>
        <fullName evidence="1">Methionine biosynthesis protein MetW</fullName>
    </submittedName>
</protein>
<evidence type="ECO:0000313" key="1">
    <source>
        <dbReference type="EMBL" id="AWK88907.1"/>
    </source>
</evidence>
<proteinExistence type="predicted"/>
<dbReference type="Gene3D" id="3.40.50.150">
    <property type="entry name" value="Vaccinia Virus protein VP39"/>
    <property type="match status" value="1"/>
</dbReference>
<dbReference type="InterPro" id="IPR010743">
    <property type="entry name" value="Methionine_synth_MetW"/>
</dbReference>
<dbReference type="CDD" id="cd02440">
    <property type="entry name" value="AdoMet_MTases"/>
    <property type="match status" value="1"/>
</dbReference>
<dbReference type="AlphaFoldDB" id="A0A2S2CXA0"/>
<dbReference type="OrthoDB" id="9792690at2"/>
<dbReference type="EMBL" id="CP029356">
    <property type="protein sequence ID" value="AWK88907.1"/>
    <property type="molecule type" value="Genomic_DNA"/>
</dbReference>
<dbReference type="SUPFAM" id="SSF53335">
    <property type="entry name" value="S-adenosyl-L-methionine-dependent methyltransferases"/>
    <property type="match status" value="1"/>
</dbReference>
<geneLocation type="plasmid" evidence="1 2">
    <name>unnamed1</name>
</geneLocation>
<evidence type="ECO:0000313" key="2">
    <source>
        <dbReference type="Proteomes" id="UP000245629"/>
    </source>
</evidence>
<dbReference type="Pfam" id="PF07021">
    <property type="entry name" value="MetW"/>
    <property type="match status" value="1"/>
</dbReference>
<sequence length="215" mass="24205">MSPLDEQSARLTRQPPAIRDDLKLIADMVRPNSRVLDIGCGDGALLDYLTHAKQVDGRGIELSMDGVRQCVAHGLSVIQGDAETDLKDYPADAFDYVVLSQTLQAMRNPRAVLETLCRIGRHAIVSVPNFGYWRIRLQLLVTGRMPVTEKLGYQWWETPNIHFCTIRDFVVLCEEMNIRIEQSRIMDRAGRVTGRAHSGFANLLGEQGVFLLRRG</sequence>
<reference evidence="2" key="1">
    <citation type="submission" date="2018-05" db="EMBL/GenBank/DDBJ databases">
        <title>Azospirillum thermophila sp. nov., a novel isolated from hot spring.</title>
        <authorList>
            <person name="Zhao Z."/>
        </authorList>
    </citation>
    <scope>NUCLEOTIDE SEQUENCE [LARGE SCALE GENOMIC DNA]</scope>
    <source>
        <strain evidence="2">CFH 70021</strain>
        <plasmid evidence="2">unnamed1</plasmid>
    </source>
</reference>